<dbReference type="Pfam" id="PF24787">
    <property type="entry name" value="TEX47"/>
    <property type="match status" value="2"/>
</dbReference>
<proteinExistence type="predicted"/>
<dbReference type="PANTHER" id="PTHR34035">
    <property type="entry name" value="TESTIS-EXPRESSED PROTEIN 47"/>
    <property type="match status" value="1"/>
</dbReference>
<keyword evidence="2" id="KW-1185">Reference proteome</keyword>
<comment type="caution">
    <text evidence="1">The sequence shown here is derived from an EMBL/GenBank/DDBJ whole genome shotgun (WGS) entry which is preliminary data.</text>
</comment>
<gene>
    <name evidence="1" type="ORF">PHET_09169</name>
</gene>
<name>A0A8J4T4E3_9TREM</name>
<dbReference type="InterPro" id="IPR055308">
    <property type="entry name" value="TEX47-like"/>
</dbReference>
<evidence type="ECO:0000313" key="2">
    <source>
        <dbReference type="Proteomes" id="UP000748531"/>
    </source>
</evidence>
<organism evidence="1 2">
    <name type="scientific">Paragonimus heterotremus</name>
    <dbReference type="NCBI Taxonomy" id="100268"/>
    <lineage>
        <taxon>Eukaryota</taxon>
        <taxon>Metazoa</taxon>
        <taxon>Spiralia</taxon>
        <taxon>Lophotrochozoa</taxon>
        <taxon>Platyhelminthes</taxon>
        <taxon>Trematoda</taxon>
        <taxon>Digenea</taxon>
        <taxon>Plagiorchiida</taxon>
        <taxon>Troglotremata</taxon>
        <taxon>Troglotrematidae</taxon>
        <taxon>Paragonimus</taxon>
    </lineage>
</organism>
<sequence>MEMKLVDVEDLESRPSAVTLYKAIEEKGKFMGRTNILYSVMMVGKISPHVASHGEVASYFEGMLMQFKPPDHITGLLMIYPYHVVNIIETSFRTMMRIFRALNESERIIQCYIEQYTEMLNKDLAEDEERRQFTEFDQATLDEIAEMSRLAPLIHNRILSLQDNMTHRIYRTYEVLAFDMEPVSLTQYDNSEPDDKRLLDTLTQLLRLGLFLSKEPMKNQEEYVPEIFKMKLTEILRRLREEHPELVPQQVTVGYFSEVCTYDAIIPIQEYLNFYDLPFEISLQSEITWPLPKKSFFYY</sequence>
<dbReference type="PANTHER" id="PTHR34035:SF1">
    <property type="entry name" value="TESTIS-EXPRESSED PROTEIN 47"/>
    <property type="match status" value="1"/>
</dbReference>
<dbReference type="OrthoDB" id="548795at2759"/>
<evidence type="ECO:0000313" key="1">
    <source>
        <dbReference type="EMBL" id="KAF5397594.1"/>
    </source>
</evidence>
<protein>
    <submittedName>
        <fullName evidence="1">Uncharacterized protein</fullName>
    </submittedName>
</protein>
<accession>A0A8J4T4E3</accession>
<dbReference type="EMBL" id="LUCH01006057">
    <property type="protein sequence ID" value="KAF5397594.1"/>
    <property type="molecule type" value="Genomic_DNA"/>
</dbReference>
<reference evidence="1" key="1">
    <citation type="submission" date="2019-05" db="EMBL/GenBank/DDBJ databases">
        <title>Annotation for the trematode Paragonimus heterotremus.</title>
        <authorList>
            <person name="Choi Y.-J."/>
        </authorList>
    </citation>
    <scope>NUCLEOTIDE SEQUENCE</scope>
    <source>
        <strain evidence="1">LC</strain>
    </source>
</reference>
<dbReference type="Proteomes" id="UP000748531">
    <property type="component" value="Unassembled WGS sequence"/>
</dbReference>
<dbReference type="AlphaFoldDB" id="A0A8J4T4E3"/>